<dbReference type="EMBL" id="LAZR01009855">
    <property type="protein sequence ID" value="KKM70225.1"/>
    <property type="molecule type" value="Genomic_DNA"/>
</dbReference>
<reference evidence="1" key="1">
    <citation type="journal article" date="2015" name="Nature">
        <title>Complex archaea that bridge the gap between prokaryotes and eukaryotes.</title>
        <authorList>
            <person name="Spang A."/>
            <person name="Saw J.H."/>
            <person name="Jorgensen S.L."/>
            <person name="Zaremba-Niedzwiedzka K."/>
            <person name="Martijn J."/>
            <person name="Lind A.E."/>
            <person name="van Eijk R."/>
            <person name="Schleper C."/>
            <person name="Guy L."/>
            <person name="Ettema T.J."/>
        </authorList>
    </citation>
    <scope>NUCLEOTIDE SEQUENCE</scope>
</reference>
<proteinExistence type="predicted"/>
<gene>
    <name evidence="1" type="ORF">LCGC14_1442910</name>
</gene>
<feature type="non-terminal residue" evidence="1">
    <location>
        <position position="47"/>
    </location>
</feature>
<sequence length="47" mass="5444">MSENPYAEKPWLSSYEEGVPSHIDYPEMNIYEFLDNSAKEFGSRTAI</sequence>
<accession>A0A0F9M0K1</accession>
<name>A0A0F9M0K1_9ZZZZ</name>
<evidence type="ECO:0000313" key="1">
    <source>
        <dbReference type="EMBL" id="KKM70225.1"/>
    </source>
</evidence>
<organism evidence="1">
    <name type="scientific">marine sediment metagenome</name>
    <dbReference type="NCBI Taxonomy" id="412755"/>
    <lineage>
        <taxon>unclassified sequences</taxon>
        <taxon>metagenomes</taxon>
        <taxon>ecological metagenomes</taxon>
    </lineage>
</organism>
<dbReference type="AlphaFoldDB" id="A0A0F9M0K1"/>
<comment type="caution">
    <text evidence="1">The sequence shown here is derived from an EMBL/GenBank/DDBJ whole genome shotgun (WGS) entry which is preliminary data.</text>
</comment>
<protein>
    <submittedName>
        <fullName evidence="1">Uncharacterized protein</fullName>
    </submittedName>
</protein>